<dbReference type="GO" id="GO:0046872">
    <property type="term" value="F:metal ion binding"/>
    <property type="evidence" value="ECO:0007669"/>
    <property type="project" value="UniProtKB-KW"/>
</dbReference>
<evidence type="ECO:0000256" key="2">
    <source>
        <dbReference type="ARBA" id="ARBA00023002"/>
    </source>
</evidence>
<dbReference type="GO" id="GO:0016491">
    <property type="term" value="F:oxidoreductase activity"/>
    <property type="evidence" value="ECO:0007669"/>
    <property type="project" value="UniProtKB-KW"/>
</dbReference>
<keyword evidence="4" id="KW-0411">Iron-sulfur</keyword>
<dbReference type="AlphaFoldDB" id="A0A090QG39"/>
<dbReference type="Proteomes" id="UP000029227">
    <property type="component" value="Unassembled WGS sequence"/>
</dbReference>
<evidence type="ECO:0008006" key="7">
    <source>
        <dbReference type="Google" id="ProtNLM"/>
    </source>
</evidence>
<evidence type="ECO:0000313" key="5">
    <source>
        <dbReference type="EMBL" id="GAL02095.1"/>
    </source>
</evidence>
<keyword evidence="2" id="KW-0560">Oxidoreductase</keyword>
<keyword evidence="1" id="KW-0479">Metal-binding</keyword>
<evidence type="ECO:0000256" key="1">
    <source>
        <dbReference type="ARBA" id="ARBA00022723"/>
    </source>
</evidence>
<organism evidence="5 6">
    <name type="scientific">Photobacterium aphoticum</name>
    <dbReference type="NCBI Taxonomy" id="754436"/>
    <lineage>
        <taxon>Bacteria</taxon>
        <taxon>Pseudomonadati</taxon>
        <taxon>Pseudomonadota</taxon>
        <taxon>Gammaproteobacteria</taxon>
        <taxon>Vibrionales</taxon>
        <taxon>Vibrionaceae</taxon>
        <taxon>Photobacterium</taxon>
    </lineage>
</organism>
<dbReference type="eggNOG" id="COG1053">
    <property type="taxonomic scope" value="Bacteria"/>
</dbReference>
<name>A0A090QG39_9GAMM</name>
<gene>
    <name evidence="5" type="ORF">JCM19237_4988</name>
</gene>
<protein>
    <recommendedName>
        <fullName evidence="7">FAD dependent oxidoreductase</fullName>
    </recommendedName>
</protein>
<reference evidence="5 6" key="1">
    <citation type="journal article" date="2014" name="Genome Announc.">
        <title>Draft Genome Sequences of Two Vibrionaceae Species, Vibrio ponticus C121 and Photobacterium aphoticum C119, Isolated as Coral Reef Microbiota.</title>
        <authorList>
            <person name="Al-saari N."/>
            <person name="Meirelles P.M."/>
            <person name="Mino S."/>
            <person name="Suda W."/>
            <person name="Oshima K."/>
            <person name="Hattori M."/>
            <person name="Ohkuma M."/>
            <person name="Thompson F.L."/>
            <person name="Gomez-Gil B."/>
            <person name="Sawabe T."/>
            <person name="Sawabe T."/>
        </authorList>
    </citation>
    <scope>NUCLEOTIDE SEQUENCE [LARGE SCALE GENOMIC DNA]</scope>
    <source>
        <strain evidence="5 6">JCM 19237</strain>
    </source>
</reference>
<evidence type="ECO:0000313" key="6">
    <source>
        <dbReference type="Proteomes" id="UP000029227"/>
    </source>
</evidence>
<dbReference type="STRING" id="754436.JCM19237_4988"/>
<accession>A0A090QG39</accession>
<proteinExistence type="predicted"/>
<dbReference type="EMBL" id="BBMN01000001">
    <property type="protein sequence ID" value="GAL02095.1"/>
    <property type="molecule type" value="Genomic_DNA"/>
</dbReference>
<dbReference type="GO" id="GO:0051536">
    <property type="term" value="F:iron-sulfur cluster binding"/>
    <property type="evidence" value="ECO:0007669"/>
    <property type="project" value="UniProtKB-KW"/>
</dbReference>
<dbReference type="PANTHER" id="PTHR43498">
    <property type="entry name" value="FERREDOXIN:COB-COM HETERODISULFIDE REDUCTASE SUBUNIT A"/>
    <property type="match status" value="1"/>
</dbReference>
<evidence type="ECO:0000256" key="4">
    <source>
        <dbReference type="ARBA" id="ARBA00023014"/>
    </source>
</evidence>
<keyword evidence="3" id="KW-0408">Iron</keyword>
<comment type="caution">
    <text evidence="5">The sequence shown here is derived from an EMBL/GenBank/DDBJ whole genome shotgun (WGS) entry which is preliminary data.</text>
</comment>
<dbReference type="Pfam" id="PF12831">
    <property type="entry name" value="FAD_oxidored"/>
    <property type="match status" value="1"/>
</dbReference>
<evidence type="ECO:0000256" key="3">
    <source>
        <dbReference type="ARBA" id="ARBA00023004"/>
    </source>
</evidence>
<dbReference type="Gene3D" id="2.60.120.260">
    <property type="entry name" value="Galactose-binding domain-like"/>
    <property type="match status" value="1"/>
</dbReference>
<sequence>MDNRIANPQHSFSVLETVLWEKTTFQDGLDLYLNTHMLDVTMADECIMAITAEQISTERRFCFTADFFVDTSGDAVLAHRAGADMRTGREARHEYDEALAPEQADDVMMGNTLMFESKDMGYPVPFTKPSWANTYTEADLNDRSHKDITAGYWWIELGGSTLNTTKDGEIIRDELLKAVYGIWDHIKNGGDHGAENYALDWVGMLPGKRDSRRILGDYVLNANDLFGARVFEDTVAYGGWPMDMHVKDGLKSNASPTQWIETNDLYAIPYRSLYSRNISNLFVGGRNISASHMAFGSTRVMATCGVIGQAIGTAAAMAVEKAVSPREINAHMQELQYRLRKDDCYLFGLQDNDPSNVALQATASATSEQVGFEACRVINGFQRNIGEDNNLWVSAPLAEQPATLTLAFVQPINAEEVVLNFDSNLSKEIMITISKPNRAAQREGFPPEIVKDYQLHYLLNGVEVHCETVTNNHQRHNKVRLVQPVMCDAVSLTVLATHGDPCARVFEMKVFESQSN</sequence>
<dbReference type="PANTHER" id="PTHR43498:SF1">
    <property type="entry name" value="COB--COM HETERODISULFIDE REDUCTASE IRON-SULFUR SUBUNIT A"/>
    <property type="match status" value="1"/>
</dbReference>
<dbReference type="InterPro" id="IPR039650">
    <property type="entry name" value="HdrA-like"/>
</dbReference>